<reference evidence="1 2" key="1">
    <citation type="journal article" date="2019" name="Nat. Ecol. Evol.">
        <title>Megaphylogeny resolves global patterns of mushroom evolution.</title>
        <authorList>
            <person name="Varga T."/>
            <person name="Krizsan K."/>
            <person name="Foldi C."/>
            <person name="Dima B."/>
            <person name="Sanchez-Garcia M."/>
            <person name="Sanchez-Ramirez S."/>
            <person name="Szollosi G.J."/>
            <person name="Szarkandi J.G."/>
            <person name="Papp V."/>
            <person name="Albert L."/>
            <person name="Andreopoulos W."/>
            <person name="Angelini C."/>
            <person name="Antonin V."/>
            <person name="Barry K.W."/>
            <person name="Bougher N.L."/>
            <person name="Buchanan P."/>
            <person name="Buyck B."/>
            <person name="Bense V."/>
            <person name="Catcheside P."/>
            <person name="Chovatia M."/>
            <person name="Cooper J."/>
            <person name="Damon W."/>
            <person name="Desjardin D."/>
            <person name="Finy P."/>
            <person name="Geml J."/>
            <person name="Haridas S."/>
            <person name="Hughes K."/>
            <person name="Justo A."/>
            <person name="Karasinski D."/>
            <person name="Kautmanova I."/>
            <person name="Kiss B."/>
            <person name="Kocsube S."/>
            <person name="Kotiranta H."/>
            <person name="LaButti K.M."/>
            <person name="Lechner B.E."/>
            <person name="Liimatainen K."/>
            <person name="Lipzen A."/>
            <person name="Lukacs Z."/>
            <person name="Mihaltcheva S."/>
            <person name="Morgado L.N."/>
            <person name="Niskanen T."/>
            <person name="Noordeloos M.E."/>
            <person name="Ohm R.A."/>
            <person name="Ortiz-Santana B."/>
            <person name="Ovrebo C."/>
            <person name="Racz N."/>
            <person name="Riley R."/>
            <person name="Savchenko A."/>
            <person name="Shiryaev A."/>
            <person name="Soop K."/>
            <person name="Spirin V."/>
            <person name="Szebenyi C."/>
            <person name="Tomsovsky M."/>
            <person name="Tulloss R.E."/>
            <person name="Uehling J."/>
            <person name="Grigoriev I.V."/>
            <person name="Vagvolgyi C."/>
            <person name="Papp T."/>
            <person name="Martin F.M."/>
            <person name="Miettinen O."/>
            <person name="Hibbett D.S."/>
            <person name="Nagy L.G."/>
        </authorList>
    </citation>
    <scope>NUCLEOTIDE SEQUENCE [LARGE SCALE GENOMIC DNA]</scope>
    <source>
        <strain evidence="1 2">NL-1719</strain>
    </source>
</reference>
<organism evidence="1 2">
    <name type="scientific">Pluteus cervinus</name>
    <dbReference type="NCBI Taxonomy" id="181527"/>
    <lineage>
        <taxon>Eukaryota</taxon>
        <taxon>Fungi</taxon>
        <taxon>Dikarya</taxon>
        <taxon>Basidiomycota</taxon>
        <taxon>Agaricomycotina</taxon>
        <taxon>Agaricomycetes</taxon>
        <taxon>Agaricomycetidae</taxon>
        <taxon>Agaricales</taxon>
        <taxon>Pluteineae</taxon>
        <taxon>Pluteaceae</taxon>
        <taxon>Pluteus</taxon>
    </lineage>
</organism>
<protein>
    <submittedName>
        <fullName evidence="1">Uncharacterized protein</fullName>
    </submittedName>
</protein>
<evidence type="ECO:0000313" key="2">
    <source>
        <dbReference type="Proteomes" id="UP000308600"/>
    </source>
</evidence>
<dbReference type="EMBL" id="ML208681">
    <property type="protein sequence ID" value="TFK61231.1"/>
    <property type="molecule type" value="Genomic_DNA"/>
</dbReference>
<keyword evidence="2" id="KW-1185">Reference proteome</keyword>
<gene>
    <name evidence="1" type="ORF">BDN72DRAFT_473164</name>
</gene>
<evidence type="ECO:0000313" key="1">
    <source>
        <dbReference type="EMBL" id="TFK61231.1"/>
    </source>
</evidence>
<dbReference type="Proteomes" id="UP000308600">
    <property type="component" value="Unassembled WGS sequence"/>
</dbReference>
<accession>A0ACD3A6H0</accession>
<name>A0ACD3A6H0_9AGAR</name>
<proteinExistence type="predicted"/>
<sequence length="377" mass="41636">MLQRRIRHLLPSILLLFCVTSASARKGTGGGAEELSNVKIDVHMDLSPVNEASFAFYIILSAFTTFQTLILYSLTKDHNANTLKRHYVSASLGAFLLVFYYIFGAVYVSKDLTMAHMLYADKMIQNGGDDAEWLASSLSDTFQAIFAFSEGFADVLVMVTVFTMLDYRGVSLGDQIEWPSVMRRRMQVIAGVLFTLLSTFVVLGAAFRGAWRKMPNPPVVVDVVYILYHFNIAFYFVVALFLAIFALHLWIRAAQNKVEDKIIRRITTWIVPLLLMRSLLEVCVDIIESITVSPFGTIDYEGVMLADVLISGTIYFVIFALLAGLGSSDLPALNAPSEPEAEKAPEAPPPAPPVAPPPFPVPEVFLPPPPQPPAVPQ</sequence>